<reference evidence="1" key="1">
    <citation type="submission" date="2022-10" db="EMBL/GenBank/DDBJ databases">
        <authorList>
            <person name="Hyden B.L."/>
            <person name="Feng K."/>
            <person name="Yates T."/>
            <person name="Jawdy S."/>
            <person name="Smart L.B."/>
            <person name="Muchero W."/>
        </authorList>
    </citation>
    <scope>NUCLEOTIDE SEQUENCE</scope>
    <source>
        <tissue evidence="1">Shoot tip</tissue>
    </source>
</reference>
<dbReference type="EMBL" id="JAPFFI010000017">
    <property type="protein sequence ID" value="KAJ6354646.1"/>
    <property type="molecule type" value="Genomic_DNA"/>
</dbReference>
<evidence type="ECO:0000313" key="2">
    <source>
        <dbReference type="Proteomes" id="UP001141253"/>
    </source>
</evidence>
<gene>
    <name evidence="1" type="ORF">OIU77_005283</name>
</gene>
<organism evidence="1 2">
    <name type="scientific">Salix suchowensis</name>
    <dbReference type="NCBI Taxonomy" id="1278906"/>
    <lineage>
        <taxon>Eukaryota</taxon>
        <taxon>Viridiplantae</taxon>
        <taxon>Streptophyta</taxon>
        <taxon>Embryophyta</taxon>
        <taxon>Tracheophyta</taxon>
        <taxon>Spermatophyta</taxon>
        <taxon>Magnoliopsida</taxon>
        <taxon>eudicotyledons</taxon>
        <taxon>Gunneridae</taxon>
        <taxon>Pentapetalae</taxon>
        <taxon>rosids</taxon>
        <taxon>fabids</taxon>
        <taxon>Malpighiales</taxon>
        <taxon>Salicaceae</taxon>
        <taxon>Saliceae</taxon>
        <taxon>Salix</taxon>
    </lineage>
</organism>
<protein>
    <submittedName>
        <fullName evidence="1">Uncharacterized protein</fullName>
    </submittedName>
</protein>
<accession>A0ABQ9ANX3</accession>
<keyword evidence="2" id="KW-1185">Reference proteome</keyword>
<reference evidence="1" key="2">
    <citation type="journal article" date="2023" name="Int. J. Mol. Sci.">
        <title>De Novo Assembly and Annotation of 11 Diverse Shrub Willow (Salix) Genomes Reveals Novel Gene Organization in Sex-Linked Regions.</title>
        <authorList>
            <person name="Hyden B."/>
            <person name="Feng K."/>
            <person name="Yates T.B."/>
            <person name="Jawdy S."/>
            <person name="Cereghino C."/>
            <person name="Smart L.B."/>
            <person name="Muchero W."/>
        </authorList>
    </citation>
    <scope>NUCLEOTIDE SEQUENCE</scope>
    <source>
        <tissue evidence="1">Shoot tip</tissue>
    </source>
</reference>
<evidence type="ECO:0000313" key="1">
    <source>
        <dbReference type="EMBL" id="KAJ6354646.1"/>
    </source>
</evidence>
<dbReference type="Proteomes" id="UP001141253">
    <property type="component" value="Chromosome 18"/>
</dbReference>
<sequence>MAAAATLLTASSLPNFNGLRPSATPVKSLVRAAVQPVRRRGKWSSRCSYGFHRLTHKFDNGDKHNPNAICWKIWVGPISKQEGYSRIEA</sequence>
<name>A0ABQ9ANX3_9ROSI</name>
<comment type="caution">
    <text evidence="1">The sequence shown here is derived from an EMBL/GenBank/DDBJ whole genome shotgun (WGS) entry which is preliminary data.</text>
</comment>
<proteinExistence type="predicted"/>